<accession>A0ABN6C284</accession>
<name>A0ABN6C284_9PSED</name>
<organism evidence="2 3">
    <name type="scientific">Pseudomonas solani</name>
    <dbReference type="NCBI Taxonomy" id="2731552"/>
    <lineage>
        <taxon>Bacteria</taxon>
        <taxon>Pseudomonadati</taxon>
        <taxon>Pseudomonadota</taxon>
        <taxon>Gammaproteobacteria</taxon>
        <taxon>Pseudomonadales</taxon>
        <taxon>Pseudomonadaceae</taxon>
        <taxon>Pseudomonas</taxon>
    </lineage>
</organism>
<keyword evidence="1" id="KW-0812">Transmembrane</keyword>
<gene>
    <name evidence="2" type="ORF">PSm6_53610</name>
</gene>
<feature type="transmembrane region" description="Helical" evidence="1">
    <location>
        <begin position="103"/>
        <end position="121"/>
    </location>
</feature>
<keyword evidence="3" id="KW-1185">Reference proteome</keyword>
<keyword evidence="1" id="KW-0472">Membrane</keyword>
<protein>
    <recommendedName>
        <fullName evidence="4">Transmembrane protein</fullName>
    </recommendedName>
</protein>
<sequence>MSPRKRFALEFGLSMTLYVVTVVVTSLFLGDLQPGVGKTLLAVLPVIPLVAVAIAVLRQLRQLDEMGRMIQLEALGIAFLGTALITFSYGFLETAGFPRLSMFMVWSLMGPLWALGAFIGTRRYR</sequence>
<evidence type="ECO:0008006" key="4">
    <source>
        <dbReference type="Google" id="ProtNLM"/>
    </source>
</evidence>
<reference evidence="2" key="1">
    <citation type="submission" date="2020-05" db="EMBL/GenBank/DDBJ databases">
        <title>Complete genome sequence of Pseudomonas sp. Sm006.</title>
        <authorList>
            <person name="Takeuchi K."/>
            <person name="Someya N."/>
        </authorList>
    </citation>
    <scope>NUCLEOTIDE SEQUENCE</scope>
    <source>
        <strain evidence="2">Sm006</strain>
    </source>
</reference>
<evidence type="ECO:0000313" key="2">
    <source>
        <dbReference type="EMBL" id="BCD88954.1"/>
    </source>
</evidence>
<dbReference type="RefSeq" id="WP_021221042.1">
    <property type="nucleotide sequence ID" value="NZ_AP023081.1"/>
</dbReference>
<dbReference type="Proteomes" id="UP001064896">
    <property type="component" value="Chromosome"/>
</dbReference>
<evidence type="ECO:0000256" key="1">
    <source>
        <dbReference type="SAM" id="Phobius"/>
    </source>
</evidence>
<dbReference type="EMBL" id="AP023081">
    <property type="protein sequence ID" value="BCD88954.1"/>
    <property type="molecule type" value="Genomic_DNA"/>
</dbReference>
<proteinExistence type="predicted"/>
<feature type="transmembrane region" description="Helical" evidence="1">
    <location>
        <begin position="40"/>
        <end position="60"/>
    </location>
</feature>
<evidence type="ECO:0000313" key="3">
    <source>
        <dbReference type="Proteomes" id="UP001064896"/>
    </source>
</evidence>
<feature type="transmembrane region" description="Helical" evidence="1">
    <location>
        <begin position="72"/>
        <end position="91"/>
    </location>
</feature>
<keyword evidence="1" id="KW-1133">Transmembrane helix</keyword>
<feature type="transmembrane region" description="Helical" evidence="1">
    <location>
        <begin position="7"/>
        <end position="28"/>
    </location>
</feature>